<feature type="transmembrane region" description="Helical" evidence="1">
    <location>
        <begin position="6"/>
        <end position="25"/>
    </location>
</feature>
<reference evidence="2" key="1">
    <citation type="submission" date="2021-01" db="EMBL/GenBank/DDBJ databases">
        <title>Whole genome shotgun sequence of Actinoplanes rishiriensis NBRC 108556.</title>
        <authorList>
            <person name="Komaki H."/>
            <person name="Tamura T."/>
        </authorList>
    </citation>
    <scope>NUCLEOTIDE SEQUENCE</scope>
    <source>
        <strain evidence="2">NBRC 108556</strain>
    </source>
</reference>
<comment type="caution">
    <text evidence="2">The sequence shown here is derived from an EMBL/GenBank/DDBJ whole genome shotgun (WGS) entry which is preliminary data.</text>
</comment>
<organism evidence="2 3">
    <name type="scientific">Paractinoplanes rishiriensis</name>
    <dbReference type="NCBI Taxonomy" id="1050105"/>
    <lineage>
        <taxon>Bacteria</taxon>
        <taxon>Bacillati</taxon>
        <taxon>Actinomycetota</taxon>
        <taxon>Actinomycetes</taxon>
        <taxon>Micromonosporales</taxon>
        <taxon>Micromonosporaceae</taxon>
        <taxon>Paractinoplanes</taxon>
    </lineage>
</organism>
<proteinExistence type="predicted"/>
<protein>
    <submittedName>
        <fullName evidence="2">Uncharacterized protein</fullName>
    </submittedName>
</protein>
<keyword evidence="1" id="KW-0472">Membrane</keyword>
<feature type="transmembrane region" description="Helical" evidence="1">
    <location>
        <begin position="221"/>
        <end position="243"/>
    </location>
</feature>
<evidence type="ECO:0000256" key="1">
    <source>
        <dbReference type="SAM" id="Phobius"/>
    </source>
</evidence>
<dbReference type="AlphaFoldDB" id="A0A919N168"/>
<dbReference type="Proteomes" id="UP000636960">
    <property type="component" value="Unassembled WGS sequence"/>
</dbReference>
<sequence>MDGAALIWPAFGLLAFGGVLQLIGWHRGALARALGTAPPGPPHLMTHTGRVMIHTGRVRPLAELVGPLSGEKCAWFRVDVRQNPGSRGPTAHYRWDEPASFAVGGVEVAARLLDRHLYEEDIHAGLAAGLLKWHDVPEGRCRDEVARLQAAGMRIRDRRGDFYRITEYRLPVDQPITVLGRPRHTGHGLMLTTGGVACGVSERPVEELRAAARAEAATTRLLPRVLLAAGAVVLVVSLLLRLAH</sequence>
<accession>A0A919N168</accession>
<dbReference type="EMBL" id="BOMV01000089">
    <property type="protein sequence ID" value="GIF00671.1"/>
    <property type="molecule type" value="Genomic_DNA"/>
</dbReference>
<keyword evidence="1" id="KW-0812">Transmembrane</keyword>
<evidence type="ECO:0000313" key="2">
    <source>
        <dbReference type="EMBL" id="GIF00671.1"/>
    </source>
</evidence>
<dbReference type="RefSeq" id="WP_203788713.1">
    <property type="nucleotide sequence ID" value="NZ_BOMV01000089.1"/>
</dbReference>
<gene>
    <name evidence="2" type="ORF">Ari01nite_81350</name>
</gene>
<keyword evidence="3" id="KW-1185">Reference proteome</keyword>
<name>A0A919N168_9ACTN</name>
<evidence type="ECO:0000313" key="3">
    <source>
        <dbReference type="Proteomes" id="UP000636960"/>
    </source>
</evidence>
<keyword evidence="1" id="KW-1133">Transmembrane helix</keyword>